<gene>
    <name evidence="2" type="ORF">PsYK624_102870</name>
</gene>
<protein>
    <submittedName>
        <fullName evidence="2">Uncharacterized protein</fullName>
    </submittedName>
</protein>
<proteinExistence type="predicted"/>
<organism evidence="2 3">
    <name type="scientific">Phanerochaete sordida</name>
    <dbReference type="NCBI Taxonomy" id="48140"/>
    <lineage>
        <taxon>Eukaryota</taxon>
        <taxon>Fungi</taxon>
        <taxon>Dikarya</taxon>
        <taxon>Basidiomycota</taxon>
        <taxon>Agaricomycotina</taxon>
        <taxon>Agaricomycetes</taxon>
        <taxon>Polyporales</taxon>
        <taxon>Phanerochaetaceae</taxon>
        <taxon>Phanerochaete</taxon>
    </lineage>
</organism>
<dbReference type="PANTHER" id="PTHR33266">
    <property type="entry name" value="CHROMOSOME 15, WHOLE GENOME SHOTGUN SEQUENCE"/>
    <property type="match status" value="1"/>
</dbReference>
<dbReference type="Proteomes" id="UP000703269">
    <property type="component" value="Unassembled WGS sequence"/>
</dbReference>
<dbReference type="OrthoDB" id="107110at2759"/>
<comment type="caution">
    <text evidence="2">The sequence shown here is derived from an EMBL/GenBank/DDBJ whole genome shotgun (WGS) entry which is preliminary data.</text>
</comment>
<keyword evidence="3" id="KW-1185">Reference proteome</keyword>
<evidence type="ECO:0000313" key="3">
    <source>
        <dbReference type="Proteomes" id="UP000703269"/>
    </source>
</evidence>
<dbReference type="EMBL" id="BPQB01000037">
    <property type="protein sequence ID" value="GJE94119.1"/>
    <property type="molecule type" value="Genomic_DNA"/>
</dbReference>
<dbReference type="AlphaFoldDB" id="A0A9P3LGY1"/>
<sequence length="936" mass="103691">MARNPESTSPSAASPLAELEARLRILATADPDSFTRIDPDPMTADVHANCDAEFVTEDALNSAESVFDNPTFVSISQCTDLLDSLAKSPSCKPYLKSADTLQSDLKAAVRKLDRHASQALKEVCTIVLAQGKSASFRELRRFRCLIKPGVWNHATNPTAAAAADTRLNLESTRQAWKAPVYGGYHRLLYEEMDNMAKGSRKSPYGNILPIIQSSGMGKSRTVYEMGALVFSLPLNIHSVLSDKDRDMVYPLPDAQIRDYLTDLKLKTAAEAKDRYAAFFHALFEVATKRLVEKLEPGKVYESLSDLASAWRQYLETPEDENQVGNQGPISRDILYRDVVTLARQGRPEGVPVTGPRSSIAKLEEAIRSRIRGPAKLLKDKVLLVVSLDEAHTLSDIKLESASEDSEGLSHRTAYDSLWSTWVDFTIRHCAVGMSLSTQSRLSAHAPPQERSHSSRGGGQTAVHHAPWCELPFDCYPETEPIFVPGQHTLHDVTQDDYMALFGRPIFASRLRNEAKGSPVRKEIVDFALFKLMGKNAENLAAAAAQVKAGLSLSTKLVPLAVRILPDFDLSLEVARETEEEMVTSHLRVVFSIPSHRLFMRSGYPSEPLVAKAAAIAMNIIAPHSHPIEIVAKELESGLINKGSRGELLARLLLTLAHDRAALSMRRPDDTKTNWDPLIPVCTFLSSLFTEDVAKIIMTCTSNDPSHPERTLAQAFEHGYVRFSHFIAMAELNSIDTHLGLAGLARGFAIQAAFQQKLYDIAIPVVMKADLFTESDVTFIIIQVKNRVKTDNLYLDDVPKDFPGFFGANNLQPYIALGMELGVDEHPKTPLVEITTPSLGRAPARNLAPKQHPCYGFTVSGHSRGVYRVVESQEHEDKLAGILGKVKLLTKEHPRQNPGVLSKVRRLKYSWSREKECFDWVKDPELVRLVKDKVPSA</sequence>
<reference evidence="2 3" key="1">
    <citation type="submission" date="2021-08" db="EMBL/GenBank/DDBJ databases">
        <title>Draft Genome Sequence of Phanerochaete sordida strain YK-624.</title>
        <authorList>
            <person name="Mori T."/>
            <person name="Dohra H."/>
            <person name="Suzuki T."/>
            <person name="Kawagishi H."/>
            <person name="Hirai H."/>
        </authorList>
    </citation>
    <scope>NUCLEOTIDE SEQUENCE [LARGE SCALE GENOMIC DNA]</scope>
    <source>
        <strain evidence="2 3">YK-624</strain>
    </source>
</reference>
<accession>A0A9P3LGY1</accession>
<feature type="region of interest" description="Disordered" evidence="1">
    <location>
        <begin position="440"/>
        <end position="460"/>
    </location>
</feature>
<name>A0A9P3LGY1_9APHY</name>
<evidence type="ECO:0000256" key="1">
    <source>
        <dbReference type="SAM" id="MobiDB-lite"/>
    </source>
</evidence>
<dbReference type="PANTHER" id="PTHR33266:SF1">
    <property type="entry name" value="F-BOX DOMAIN-CONTAINING PROTEIN"/>
    <property type="match status" value="1"/>
</dbReference>
<evidence type="ECO:0000313" key="2">
    <source>
        <dbReference type="EMBL" id="GJE94119.1"/>
    </source>
</evidence>